<comment type="caution">
    <text evidence="3">The sequence shown here is derived from an EMBL/GenBank/DDBJ whole genome shotgun (WGS) entry which is preliminary data.</text>
</comment>
<dbReference type="InterPro" id="IPR027372">
    <property type="entry name" value="Phytase-like_dom"/>
</dbReference>
<dbReference type="PROSITE" id="PS51257">
    <property type="entry name" value="PROKAR_LIPOPROTEIN"/>
    <property type="match status" value="1"/>
</dbReference>
<sequence length="835" mass="88320">MKTIFPKALLSTAIIISLAGCDGDDGRDGTNGVDGQNGADGQNGLGSLVVQTTLPAMSDACFNGGLQVESGIDTNADGELTMDEVSSTSYVCANANLNDAVNFNRIASFPVCSQIDVACNTDNETAAEIVASSEDGMTLIYTDSPGEALGFVDIATPNAPMSAGTLALEGEPTSVAVKGEFALVGVNTSEDFINVSGKLSVVDIATQTVVQSLDLGGQPDSVAVSPDGNYAAVVIENERDEDLGDGAPPQLPAGSLVIVNIADIDPANWTTSTVELVDLADKFPSDPEPEYVDINDNNVAVVTLQENNHIVLINLVDGTVMNDFSAGTVDLDMVDATEEDPALILQTESLADVPREPDGVAWINSEHFATADEGDLDGGSRGFTIFNTAGEIVWTSGNSLDHMTARLGHYPDGRSGNKGNEPENVEVGIYNDGRFLFVNSERSSLVFVYDVANPALPTLKQILPAGAAPEGGLAIPDRNLLVVASEEDNRGDKIRSVLNIYQYEFAEAEYPTLVSADRANGTPIPWSAMSGLAADPADANTLYAVEDSFYMSNRIFKIDVGQTPAVVVDEITIKDTNDVFAGVTTSGAAEDAESFDDVDLAAMINQDKTVNIDPEGVAKSSDGGFWVASEGAGTIGDDNRDIEKLNFIFKTDDSGVIESVITLPQALNDMQLRFGFEGITEYDGKAYVAFQRAWGDEVNPRIGIYHVASGTWRFVFYPLDAVESQDGGWVGLSDITSLGEGQFLVLERDNKGGPDAAIKRLYTIDLSSAADDTTVTKTLVRDLMPDLAATGALTFEKIEGTAVTSEGNVYIINDNDGVDDNSGETQLINLGKILN</sequence>
<evidence type="ECO:0008006" key="5">
    <source>
        <dbReference type="Google" id="ProtNLM"/>
    </source>
</evidence>
<accession>A0AA37SY65</accession>
<keyword evidence="4" id="KW-1185">Reference proteome</keyword>
<dbReference type="SUPFAM" id="SSF50969">
    <property type="entry name" value="YVTN repeat-like/Quinoprotein amine dehydrogenase"/>
    <property type="match status" value="1"/>
</dbReference>
<name>A0AA37SY65_9ALTE</name>
<dbReference type="EMBL" id="BSOT01000007">
    <property type="protein sequence ID" value="GLR72102.1"/>
    <property type="molecule type" value="Genomic_DNA"/>
</dbReference>
<evidence type="ECO:0000259" key="2">
    <source>
        <dbReference type="Pfam" id="PF23657"/>
    </source>
</evidence>
<dbReference type="Pfam" id="PF13449">
    <property type="entry name" value="Phytase-like"/>
    <property type="match status" value="1"/>
</dbReference>
<dbReference type="Gene3D" id="2.130.10.10">
    <property type="entry name" value="YVTN repeat-like/Quinoprotein amine dehydrogenase"/>
    <property type="match status" value="2"/>
</dbReference>
<feature type="domain" description="Phytase-like" evidence="1">
    <location>
        <begin position="524"/>
        <end position="816"/>
    </location>
</feature>
<dbReference type="Proteomes" id="UP001156601">
    <property type="component" value="Unassembled WGS sequence"/>
</dbReference>
<dbReference type="Pfam" id="PF23657">
    <property type="entry name" value="DUF7151"/>
    <property type="match status" value="1"/>
</dbReference>
<reference evidence="3" key="1">
    <citation type="journal article" date="2014" name="Int. J. Syst. Evol. Microbiol.">
        <title>Complete genome sequence of Corynebacterium casei LMG S-19264T (=DSM 44701T), isolated from a smear-ripened cheese.</title>
        <authorList>
            <consortium name="US DOE Joint Genome Institute (JGI-PGF)"/>
            <person name="Walter F."/>
            <person name="Albersmeier A."/>
            <person name="Kalinowski J."/>
            <person name="Ruckert C."/>
        </authorList>
    </citation>
    <scope>NUCLEOTIDE SEQUENCE</scope>
    <source>
        <strain evidence="3">NBRC 110023</strain>
    </source>
</reference>
<dbReference type="InterPro" id="IPR052956">
    <property type="entry name" value="Mesenchyme-surface_protein"/>
</dbReference>
<protein>
    <recommendedName>
        <fullName evidence="5">Alkaline phosphatase</fullName>
    </recommendedName>
</protein>
<dbReference type="InterPro" id="IPR011044">
    <property type="entry name" value="Quino_amine_DH_bsu"/>
</dbReference>
<evidence type="ECO:0000313" key="3">
    <source>
        <dbReference type="EMBL" id="GLR72102.1"/>
    </source>
</evidence>
<dbReference type="SUPFAM" id="SSF63825">
    <property type="entry name" value="YWTD domain"/>
    <property type="match status" value="1"/>
</dbReference>
<evidence type="ECO:0000259" key="1">
    <source>
        <dbReference type="Pfam" id="PF13449"/>
    </source>
</evidence>
<dbReference type="InterPro" id="IPR015943">
    <property type="entry name" value="WD40/YVTN_repeat-like_dom_sf"/>
</dbReference>
<proteinExistence type="predicted"/>
<gene>
    <name evidence="3" type="ORF">GCM10007852_30100</name>
</gene>
<reference evidence="3" key="2">
    <citation type="submission" date="2023-01" db="EMBL/GenBank/DDBJ databases">
        <title>Draft genome sequence of Agaribacter marinus strain NBRC 110023.</title>
        <authorList>
            <person name="Sun Q."/>
            <person name="Mori K."/>
        </authorList>
    </citation>
    <scope>NUCLEOTIDE SEQUENCE</scope>
    <source>
        <strain evidence="3">NBRC 110023</strain>
    </source>
</reference>
<organism evidence="3 4">
    <name type="scientific">Agaribacter marinus</name>
    <dbReference type="NCBI Taxonomy" id="1431249"/>
    <lineage>
        <taxon>Bacteria</taxon>
        <taxon>Pseudomonadati</taxon>
        <taxon>Pseudomonadota</taxon>
        <taxon>Gammaproteobacteria</taxon>
        <taxon>Alteromonadales</taxon>
        <taxon>Alteromonadaceae</taxon>
        <taxon>Agaribacter</taxon>
    </lineage>
</organism>
<dbReference type="RefSeq" id="WP_284218463.1">
    <property type="nucleotide sequence ID" value="NZ_BSOT01000007.1"/>
</dbReference>
<dbReference type="PANTHER" id="PTHR46928">
    <property type="entry name" value="MESENCHYME-SPECIFIC CELL SURFACE GLYCOPROTEIN"/>
    <property type="match status" value="1"/>
</dbReference>
<evidence type="ECO:0000313" key="4">
    <source>
        <dbReference type="Proteomes" id="UP001156601"/>
    </source>
</evidence>
<dbReference type="InterPro" id="IPR055575">
    <property type="entry name" value="DUF7151"/>
</dbReference>
<dbReference type="AlphaFoldDB" id="A0AA37SY65"/>
<feature type="domain" description="DUF7151" evidence="2">
    <location>
        <begin position="50"/>
        <end position="92"/>
    </location>
</feature>
<dbReference type="PANTHER" id="PTHR46928:SF1">
    <property type="entry name" value="MESENCHYME-SPECIFIC CELL SURFACE GLYCOPROTEIN"/>
    <property type="match status" value="1"/>
</dbReference>